<sequence length="391" mass="44440">MMLSFDDLIAIDSDCTWLEFSQEDQISAWQQVNKQIYSHDAARWNAYQNYLCLNAFQIWLAAETDLQDKPKVWTQPSELPSFWEVVNGTVITLGKTRLALVPSETMNLEELRVQQEWVDIPTWAADYYLAIELNLAERWLKVLGYATHEQLKNEGKYDPMDRTVCLDRASLIEDLNVMWITRELSTSGSPAVKPLPSLSNQAAEALLDRLSQPPCYSPRLDVPFEQWAALIAHPTWRQHLYQRRSQYLISAKTPVNLSQWVQGIFTAGWQVVEELVSPTVLVPVARSANPIERAKQINLGEHSVALIVTRIPEDEPEVSILLQVEPTSDRITLPENLQLSAFDESGTVHREVRAKNATPFIELPRLVGIPGEQFSVKLSVGDFSITEDFVI</sequence>
<dbReference type="OrthoDB" id="526290at2"/>
<dbReference type="EMBL" id="JYON01000008">
    <property type="protein sequence ID" value="KJH71954.1"/>
    <property type="molecule type" value="Genomic_DNA"/>
</dbReference>
<dbReference type="Proteomes" id="UP000032452">
    <property type="component" value="Unassembled WGS sequence"/>
</dbReference>
<dbReference type="Pfam" id="PF08852">
    <property type="entry name" value="DUF1822"/>
    <property type="match status" value="1"/>
</dbReference>
<dbReference type="STRING" id="1618023.UH38_09555"/>
<proteinExistence type="predicted"/>
<evidence type="ECO:0008006" key="3">
    <source>
        <dbReference type="Google" id="ProtNLM"/>
    </source>
</evidence>
<evidence type="ECO:0000313" key="2">
    <source>
        <dbReference type="Proteomes" id="UP000032452"/>
    </source>
</evidence>
<dbReference type="InterPro" id="IPR014951">
    <property type="entry name" value="DUF1822"/>
</dbReference>
<dbReference type="AlphaFoldDB" id="A0A0D8ZU07"/>
<dbReference type="RefSeq" id="WP_045054424.1">
    <property type="nucleotide sequence ID" value="NZ_CAWMDP010000041.1"/>
</dbReference>
<keyword evidence="2" id="KW-1185">Reference proteome</keyword>
<evidence type="ECO:0000313" key="1">
    <source>
        <dbReference type="EMBL" id="KJH71954.1"/>
    </source>
</evidence>
<gene>
    <name evidence="1" type="ORF">UH38_09555</name>
</gene>
<name>A0A0D8ZU07_9CYAN</name>
<organism evidence="1 2">
    <name type="scientific">Aliterella atlantica CENA595</name>
    <dbReference type="NCBI Taxonomy" id="1618023"/>
    <lineage>
        <taxon>Bacteria</taxon>
        <taxon>Bacillati</taxon>
        <taxon>Cyanobacteriota</taxon>
        <taxon>Cyanophyceae</taxon>
        <taxon>Chroococcidiopsidales</taxon>
        <taxon>Aliterellaceae</taxon>
        <taxon>Aliterella</taxon>
    </lineage>
</organism>
<reference evidence="1 2" key="1">
    <citation type="submission" date="2015-02" db="EMBL/GenBank/DDBJ databases">
        <title>Draft genome of a novel marine cyanobacterium (Chroococcales) isolated from South Atlantic Ocean.</title>
        <authorList>
            <person name="Rigonato J."/>
            <person name="Alvarenga D.O."/>
            <person name="Branco L.H."/>
            <person name="Varani A.M."/>
            <person name="Brandini F.P."/>
            <person name="Fiore M.F."/>
        </authorList>
    </citation>
    <scope>NUCLEOTIDE SEQUENCE [LARGE SCALE GENOMIC DNA]</scope>
    <source>
        <strain evidence="1 2">CENA595</strain>
    </source>
</reference>
<dbReference type="PATRIC" id="fig|1618023.3.peg.3662"/>
<protein>
    <recommendedName>
        <fullName evidence="3">DUF1822 domain-containing protein</fullName>
    </recommendedName>
</protein>
<accession>A0A0D8ZU07</accession>
<comment type="caution">
    <text evidence="1">The sequence shown here is derived from an EMBL/GenBank/DDBJ whole genome shotgun (WGS) entry which is preliminary data.</text>
</comment>